<evidence type="ECO:0000313" key="9">
    <source>
        <dbReference type="EMBL" id="GAA5069168.1"/>
    </source>
</evidence>
<dbReference type="EMBL" id="BAABHW010000001">
    <property type="protein sequence ID" value="GAA5069168.1"/>
    <property type="molecule type" value="Genomic_DNA"/>
</dbReference>
<keyword evidence="10" id="KW-1185">Reference proteome</keyword>
<dbReference type="PROSITE" id="PS51918">
    <property type="entry name" value="RADICAL_SAM"/>
    <property type="match status" value="1"/>
</dbReference>
<keyword evidence="2" id="KW-0949">S-adenosyl-L-methionine</keyword>
<keyword evidence="3" id="KW-0479">Metal-binding</keyword>
<proteinExistence type="predicted"/>
<dbReference type="InterPro" id="IPR058240">
    <property type="entry name" value="rSAM_sf"/>
</dbReference>
<dbReference type="InterPro" id="IPR006638">
    <property type="entry name" value="Elp3/MiaA/NifB-like_rSAM"/>
</dbReference>
<comment type="caution">
    <text evidence="9">The sequence shown here is derived from an EMBL/GenBank/DDBJ whole genome shotgun (WGS) entry which is preliminary data.</text>
</comment>
<feature type="compositionally biased region" description="Polar residues" evidence="6">
    <location>
        <begin position="592"/>
        <end position="601"/>
    </location>
</feature>
<dbReference type="SUPFAM" id="SSF102114">
    <property type="entry name" value="Radical SAM enzymes"/>
    <property type="match status" value="1"/>
</dbReference>
<dbReference type="PANTHER" id="PTHR43409:SF13">
    <property type="entry name" value="ANAEROBIC MAGNESIUM-PROTOPORPHYRIN IX MONOMETHYL ESTER CYCLASE"/>
    <property type="match status" value="1"/>
</dbReference>
<accession>A0ABP9L252</accession>
<dbReference type="Pfam" id="PF04055">
    <property type="entry name" value="Radical_SAM"/>
    <property type="match status" value="1"/>
</dbReference>
<evidence type="ECO:0000313" key="10">
    <source>
        <dbReference type="Proteomes" id="UP001499910"/>
    </source>
</evidence>
<evidence type="ECO:0000256" key="4">
    <source>
        <dbReference type="ARBA" id="ARBA00023004"/>
    </source>
</evidence>
<feature type="compositionally biased region" description="Acidic residues" evidence="6">
    <location>
        <begin position="605"/>
        <end position="615"/>
    </location>
</feature>
<feature type="domain" description="B12-binding" evidence="7">
    <location>
        <begin position="9"/>
        <end position="144"/>
    </location>
</feature>
<dbReference type="SFLD" id="SFLDG01082">
    <property type="entry name" value="B12-binding_domain_containing"/>
    <property type="match status" value="1"/>
</dbReference>
<dbReference type="PROSITE" id="PS51332">
    <property type="entry name" value="B12_BINDING"/>
    <property type="match status" value="1"/>
</dbReference>
<name>A0ABP9L252_9RHOB</name>
<evidence type="ECO:0000256" key="1">
    <source>
        <dbReference type="ARBA" id="ARBA00001966"/>
    </source>
</evidence>
<evidence type="ECO:0000259" key="7">
    <source>
        <dbReference type="PROSITE" id="PS51332"/>
    </source>
</evidence>
<organism evidence="9 10">
    <name type="scientific">[Roseibacterium] beibuensis</name>
    <dbReference type="NCBI Taxonomy" id="1193142"/>
    <lineage>
        <taxon>Bacteria</taxon>
        <taxon>Pseudomonadati</taxon>
        <taxon>Pseudomonadota</taxon>
        <taxon>Alphaproteobacteria</taxon>
        <taxon>Rhodobacterales</taxon>
        <taxon>Roseobacteraceae</taxon>
        <taxon>Roseicyclus</taxon>
    </lineage>
</organism>
<dbReference type="SFLD" id="SFLDG01123">
    <property type="entry name" value="methyltransferase_(Class_B)"/>
    <property type="match status" value="1"/>
</dbReference>
<evidence type="ECO:0000259" key="8">
    <source>
        <dbReference type="PROSITE" id="PS51918"/>
    </source>
</evidence>
<dbReference type="SMART" id="SM00729">
    <property type="entry name" value="Elp3"/>
    <property type="match status" value="1"/>
</dbReference>
<dbReference type="InterPro" id="IPR007197">
    <property type="entry name" value="rSAM"/>
</dbReference>
<reference evidence="10" key="1">
    <citation type="journal article" date="2019" name="Int. J. Syst. Evol. Microbiol.">
        <title>The Global Catalogue of Microorganisms (GCM) 10K type strain sequencing project: providing services to taxonomists for standard genome sequencing and annotation.</title>
        <authorList>
            <consortium name="The Broad Institute Genomics Platform"/>
            <consortium name="The Broad Institute Genome Sequencing Center for Infectious Disease"/>
            <person name="Wu L."/>
            <person name="Ma J."/>
        </authorList>
    </citation>
    <scope>NUCLEOTIDE SEQUENCE [LARGE SCALE GENOMIC DNA]</scope>
    <source>
        <strain evidence="10">JCM 18015</strain>
    </source>
</reference>
<dbReference type="InterPro" id="IPR023404">
    <property type="entry name" value="rSAM_horseshoe"/>
</dbReference>
<keyword evidence="4" id="KW-0408">Iron</keyword>
<comment type="cofactor">
    <cofactor evidence="1">
        <name>[4Fe-4S] cluster</name>
        <dbReference type="ChEBI" id="CHEBI:49883"/>
    </cofactor>
</comment>
<dbReference type="Pfam" id="PF02310">
    <property type="entry name" value="B12-binding"/>
    <property type="match status" value="1"/>
</dbReference>
<feature type="domain" description="Radical SAM core" evidence="8">
    <location>
        <begin position="191"/>
        <end position="416"/>
    </location>
</feature>
<dbReference type="InterPro" id="IPR034466">
    <property type="entry name" value="Methyltransferase_Class_B"/>
</dbReference>
<dbReference type="RefSeq" id="WP_259546251.1">
    <property type="nucleotide sequence ID" value="NZ_BAABHW010000001.1"/>
</dbReference>
<dbReference type="InterPro" id="IPR006158">
    <property type="entry name" value="Cobalamin-bd"/>
</dbReference>
<dbReference type="CDD" id="cd02068">
    <property type="entry name" value="radical_SAM_B12_BD"/>
    <property type="match status" value="1"/>
</dbReference>
<feature type="region of interest" description="Disordered" evidence="6">
    <location>
        <begin position="566"/>
        <end position="615"/>
    </location>
</feature>
<dbReference type="PANTHER" id="PTHR43409">
    <property type="entry name" value="ANAEROBIC MAGNESIUM-PROTOPORPHYRIN IX MONOMETHYL ESTER CYCLASE-RELATED"/>
    <property type="match status" value="1"/>
</dbReference>
<dbReference type="SFLD" id="SFLDF00302">
    <property type="entry name" value="anaerobic_magnesium-protoporph"/>
    <property type="match status" value="1"/>
</dbReference>
<keyword evidence="5" id="KW-0411">Iron-sulfur</keyword>
<dbReference type="NCBIfam" id="TIGR02026">
    <property type="entry name" value="BchE"/>
    <property type="match status" value="1"/>
</dbReference>
<evidence type="ECO:0000256" key="3">
    <source>
        <dbReference type="ARBA" id="ARBA00022723"/>
    </source>
</evidence>
<evidence type="ECO:0000256" key="6">
    <source>
        <dbReference type="SAM" id="MobiDB-lite"/>
    </source>
</evidence>
<dbReference type="Proteomes" id="UP001499910">
    <property type="component" value="Unassembled WGS sequence"/>
</dbReference>
<sequence>MRIVLIHPNYHSGGAEIAGKWSPAWVAYLAGFLKSGGYTDIRFIDAMTDDLTEDQLRAELAKEDHIDVIGCTAMTPSIYKAERALEIAKEMHPEAVCVLGGIHGTFMYNQVLKEAPWIDAVVRGEGEAVMLNLVESVHAGRWPNDRGQINGIAYREGEKVIATKPEPPIKNVDSIVADWSVLDWPKYIYIPLNVRVATPTMSRGCPFTCSFCSQWKFWRDYRVRDPKLVVDEIEHLMKEHDVGFFILADEEPTINKKAFVAFCQELIDRDLGIHWGINTRVSDILRDEEDLPFYRKAGLIHISLGTEAAAQLNLDLFNKETSVAENKKAIRLLRENGIVTEAQFIMGIDSETPETINETYEMVMDWGADMANWSMFTPWPYSDLYREMEDQVEVFDFEKYNFVTPIMKPKNMDRGELLDAVMNNYRRFYMRRSLFHYPWQKDPLKRRYLMGCLKAFIKSALERKFYDLGKFGYWGPQTIKKLKWNFDSTKKLEEKVDFGDVNAWKARTKRKEEEAEARMKAAEEGLGLSNGAAKASANGAVKQPLSEDERAEVVADLRAREKALAAAACGGGGDQQMSEAEMDAALSRVHAATTNPSQVAGNPQMDEEEQAAALR</sequence>
<gene>
    <name evidence="9" type="primary">bchE</name>
    <name evidence="9" type="ORF">GCM10023209_10650</name>
</gene>
<dbReference type="Gene3D" id="3.80.30.20">
    <property type="entry name" value="tm_1862 like domain"/>
    <property type="match status" value="1"/>
</dbReference>
<dbReference type="InterPro" id="IPR051198">
    <property type="entry name" value="BchE-like"/>
</dbReference>
<dbReference type="SFLD" id="SFLDS00029">
    <property type="entry name" value="Radical_SAM"/>
    <property type="match status" value="1"/>
</dbReference>
<protein>
    <submittedName>
        <fullName evidence="9">Magnesium-protoporphyrin IX monomethyl ester anaerobic oxidative cyclase</fullName>
    </submittedName>
</protein>
<dbReference type="CDD" id="cd01335">
    <property type="entry name" value="Radical_SAM"/>
    <property type="match status" value="1"/>
</dbReference>
<evidence type="ECO:0000256" key="2">
    <source>
        <dbReference type="ARBA" id="ARBA00022691"/>
    </source>
</evidence>
<evidence type="ECO:0000256" key="5">
    <source>
        <dbReference type="ARBA" id="ARBA00023014"/>
    </source>
</evidence>
<dbReference type="Gene3D" id="3.40.50.280">
    <property type="entry name" value="Cobalamin-binding domain"/>
    <property type="match status" value="1"/>
</dbReference>